<dbReference type="Proteomes" id="UP000677228">
    <property type="component" value="Unassembled WGS sequence"/>
</dbReference>
<sequence>MVREHIKHVEEVLVVLKEANLQLNPPKCSLFKREMDYLDHTVTGEGLKPLKENIEAITNMPQPKTAKQTLAVFKNCRREFSVETDHCPLCNFHKKPSKNGRVDRWSLELAEYDITEIKYKKGKCHCGPDLLSRYMKIELFDQENDARLLKQSNDSQQQQDVQEIQQQCNVITRARVNNTAQSATRHAPVAVNRNSS</sequence>
<evidence type="ECO:0000313" key="1">
    <source>
        <dbReference type="EMBL" id="CAF1541924.1"/>
    </source>
</evidence>
<dbReference type="InterPro" id="IPR050951">
    <property type="entry name" value="Retrovirus_Pol_polyprotein"/>
</dbReference>
<accession>A0A8S2UDU8</accession>
<protein>
    <recommendedName>
        <fullName evidence="4">Reverse transcriptase domain-containing protein</fullName>
    </recommendedName>
</protein>
<dbReference type="AlphaFoldDB" id="A0A8S2UDU8"/>
<dbReference type="PANTHER" id="PTHR37984:SF5">
    <property type="entry name" value="PROTEIN NYNRIN-LIKE"/>
    <property type="match status" value="1"/>
</dbReference>
<evidence type="ECO:0008006" key="4">
    <source>
        <dbReference type="Google" id="ProtNLM"/>
    </source>
</evidence>
<dbReference type="Gene3D" id="3.30.70.270">
    <property type="match status" value="1"/>
</dbReference>
<dbReference type="Proteomes" id="UP000682733">
    <property type="component" value="Unassembled WGS sequence"/>
</dbReference>
<dbReference type="SUPFAM" id="SSF56672">
    <property type="entry name" value="DNA/RNA polymerases"/>
    <property type="match status" value="1"/>
</dbReference>
<dbReference type="PANTHER" id="PTHR37984">
    <property type="entry name" value="PROTEIN CBG26694"/>
    <property type="match status" value="1"/>
</dbReference>
<evidence type="ECO:0000313" key="3">
    <source>
        <dbReference type="Proteomes" id="UP000682733"/>
    </source>
</evidence>
<comment type="caution">
    <text evidence="2">The sequence shown here is derived from an EMBL/GenBank/DDBJ whole genome shotgun (WGS) entry which is preliminary data.</text>
</comment>
<proteinExistence type="predicted"/>
<organism evidence="2 3">
    <name type="scientific">Didymodactylos carnosus</name>
    <dbReference type="NCBI Taxonomy" id="1234261"/>
    <lineage>
        <taxon>Eukaryota</taxon>
        <taxon>Metazoa</taxon>
        <taxon>Spiralia</taxon>
        <taxon>Gnathifera</taxon>
        <taxon>Rotifera</taxon>
        <taxon>Eurotatoria</taxon>
        <taxon>Bdelloidea</taxon>
        <taxon>Philodinida</taxon>
        <taxon>Philodinidae</taxon>
        <taxon>Didymodactylos</taxon>
    </lineage>
</organism>
<evidence type="ECO:0000313" key="2">
    <source>
        <dbReference type="EMBL" id="CAF4330349.1"/>
    </source>
</evidence>
<dbReference type="EMBL" id="CAJNOK010039006">
    <property type="protein sequence ID" value="CAF1541924.1"/>
    <property type="molecule type" value="Genomic_DNA"/>
</dbReference>
<dbReference type="InterPro" id="IPR043128">
    <property type="entry name" value="Rev_trsase/Diguanyl_cyclase"/>
</dbReference>
<name>A0A8S2UDU8_9BILA</name>
<dbReference type="EMBL" id="CAJOBA010061342">
    <property type="protein sequence ID" value="CAF4330349.1"/>
    <property type="molecule type" value="Genomic_DNA"/>
</dbReference>
<gene>
    <name evidence="1" type="ORF">OVA965_LOCUS38826</name>
    <name evidence="2" type="ORF">TMI583_LOCUS40042</name>
</gene>
<reference evidence="2" key="1">
    <citation type="submission" date="2021-02" db="EMBL/GenBank/DDBJ databases">
        <authorList>
            <person name="Nowell W R."/>
        </authorList>
    </citation>
    <scope>NUCLEOTIDE SEQUENCE</scope>
</reference>
<dbReference type="InterPro" id="IPR043502">
    <property type="entry name" value="DNA/RNA_pol_sf"/>
</dbReference>